<keyword evidence="1" id="KW-0067">ATP-binding</keyword>
<evidence type="ECO:0000313" key="1">
    <source>
        <dbReference type="EMBL" id="WAP65492.1"/>
    </source>
</evidence>
<reference evidence="1" key="1">
    <citation type="journal article" date="2024" name="Int. J. Syst. Evol. Microbiol.">
        <title>Pseudomonas fortuita sp. nov., isolated from the endosphere of a wild yam.</title>
        <authorList>
            <person name="Carlier A."/>
            <person name="Beaumel M."/>
            <person name="Moreau S."/>
            <person name="Acar T."/>
            <person name="Sana T.G."/>
            <person name="Cnockaert M."/>
            <person name="Vandamme P."/>
        </authorList>
    </citation>
    <scope>NUCLEOTIDE SEQUENCE</scope>
    <source>
        <strain evidence="1">GMI12077</strain>
    </source>
</reference>
<name>A0ACD4PC30_9PSED</name>
<accession>A0ACD4PC30</accession>
<keyword evidence="1" id="KW-0547">Nucleotide-binding</keyword>
<protein>
    <submittedName>
        <fullName evidence="1">ATP-binding protein</fullName>
    </submittedName>
</protein>
<organism evidence="1 2">
    <name type="scientific">Pseudomonas fortuita</name>
    <dbReference type="NCBI Taxonomy" id="3233375"/>
    <lineage>
        <taxon>Bacteria</taxon>
        <taxon>Pseudomonadati</taxon>
        <taxon>Pseudomonadota</taxon>
        <taxon>Gammaproteobacteria</taxon>
        <taxon>Pseudomonadales</taxon>
        <taxon>Pseudomonadaceae</taxon>
        <taxon>Pseudomonas</taxon>
    </lineage>
</organism>
<proteinExistence type="predicted"/>
<keyword evidence="2" id="KW-1185">Reference proteome</keyword>
<sequence length="418" mass="45736">MKARDIFTPGRFPSYTFVDDHLVTKREALENALDTGSLLISVSGPSKSGKTVFIEEAIGKDKIVQVTGAGINSVDSLWKRVFDLLGTEIPLTQTKSASSTNGFSAKGSASGNIFVAKAGAELAANHASTDSDAITTSLAVDYLQLLIQELADQDFTVFIDDFHYIPRDVQSEIAKQIKEAIRSNVKFIVASVPYHADDVIRSNPDLRGRIVSIDFGYWDTKLLEKIAQKGFAELGITCDASMIKVLADQAAGSPQLMQYLCLNSCYATGAREKMDTTHIIPNDQSLLERICKSTVLSTDYSSVVDKMMEGPRVRGSDRISHALKDGSHGDVYSLLIKCLAIDPPQLTLRYDDLVLRVRSLCVSQTPSGSSITGACSHMAKIANDSAGENIIEWDGENDVLDIRDPYLLFYIRWGEIFS</sequence>
<dbReference type="EMBL" id="CP114035">
    <property type="protein sequence ID" value="WAP65492.1"/>
    <property type="molecule type" value="Genomic_DNA"/>
</dbReference>
<gene>
    <name evidence="1" type="ORF">OZ911_08840</name>
</gene>
<evidence type="ECO:0000313" key="2">
    <source>
        <dbReference type="Proteomes" id="UP001163982"/>
    </source>
</evidence>
<dbReference type="Proteomes" id="UP001163982">
    <property type="component" value="Chromosome"/>
</dbReference>